<proteinExistence type="predicted"/>
<feature type="domain" description="Helicase ATP-binding" evidence="3">
    <location>
        <begin position="964"/>
        <end position="1122"/>
    </location>
</feature>
<dbReference type="PROSITE" id="PS51192">
    <property type="entry name" value="HELICASE_ATP_BIND_1"/>
    <property type="match status" value="1"/>
</dbReference>
<keyword evidence="5" id="KW-0547">Nucleotide-binding</keyword>
<dbReference type="GO" id="GO:0016787">
    <property type="term" value="F:hydrolase activity"/>
    <property type="evidence" value="ECO:0007669"/>
    <property type="project" value="UniProtKB-KW"/>
</dbReference>
<keyword evidence="5" id="KW-0067">ATP-binding</keyword>
<dbReference type="InterPro" id="IPR001650">
    <property type="entry name" value="Helicase_C-like"/>
</dbReference>
<feature type="coiled-coil region" evidence="2">
    <location>
        <begin position="204"/>
        <end position="231"/>
    </location>
</feature>
<dbReference type="GO" id="GO:0004386">
    <property type="term" value="F:helicase activity"/>
    <property type="evidence" value="ECO:0007669"/>
    <property type="project" value="UniProtKB-KW"/>
</dbReference>
<dbReference type="GO" id="GO:0005524">
    <property type="term" value="F:ATP binding"/>
    <property type="evidence" value="ECO:0007669"/>
    <property type="project" value="InterPro"/>
</dbReference>
<evidence type="ECO:0000256" key="2">
    <source>
        <dbReference type="SAM" id="Coils"/>
    </source>
</evidence>
<dbReference type="Gene3D" id="3.40.50.300">
    <property type="entry name" value="P-loop containing nucleotide triphosphate hydrolases"/>
    <property type="match status" value="1"/>
</dbReference>
<keyword evidence="1" id="KW-0378">Hydrolase</keyword>
<name>A0A977L4D8_9CYAN</name>
<dbReference type="CDD" id="cd18793">
    <property type="entry name" value="SF2_C_SNF"/>
    <property type="match status" value="1"/>
</dbReference>
<dbReference type="SUPFAM" id="SSF52540">
    <property type="entry name" value="P-loop containing nucleoside triphosphate hydrolases"/>
    <property type="match status" value="2"/>
</dbReference>
<dbReference type="Pfam" id="PF00176">
    <property type="entry name" value="SNF2-rel_dom"/>
    <property type="match status" value="1"/>
</dbReference>
<evidence type="ECO:0000259" key="3">
    <source>
        <dbReference type="PROSITE" id="PS51192"/>
    </source>
</evidence>
<sequence length="1409" mass="159977">MTSTSLPESYQVLQTRYEQLPLLEKTILQLLSILYHPVTRMELANCLNHLGYRDSREKTWNVASLKPIIEPLLKLELLKTGSNTGITCHQQLREIPSRDAVKTGIFENLVTAVEMAYPIRESSYNSRRSFRSDSELIREVRIGIHNQDLVFIERQFEDFYHYSSSSRQITLESVFLEMLENPFDLEWLKSLSPELIEFALQIRLSESLHKLSTTEDELELLKQEVLVVQRKSPVLVVLLAEQLLLRGELKELESFFQQIEKQNIDLHPSNFFIYQGNIACLKGHYAESIASYRQALVSIRKLTKKRKIYLPGIAGLLFILSLLGEGSGDCKQEAQGYVKNALDLAVSDSFNEIYVLLDNLLQWQQGNQPYRERLRHLCITDPEEHSLVTFFKLICTYWLKPDRQESLLNWARNFQTRAYRADYQWLAVEIADLILRCDSLSQDSYGEIVQQWQAVEGGVSLLDIVKPQSEWELSLTALANLVGQPSAKSLEKIPVATKRLAWFVTYYSENSYSLSPREQSWTKKGDWTAGRAIALKRLTKQSSDLNYFTPQDWQICSYLESYSVGYYGQMDYRFDNLAFVALVGHPLVFLDNTPPVQLEVVAGEPELKVEKLKKTRIVLKLEPNLASGEQVLVIKESLTRIKVIEVTPQHRKIATILGENNRLEVPLAAQEQVLTAINAVASLVTVHSDIGGGSENAQEVPSYNRPHIHLLPMGGGLKVAILTRPFGETGPYFQPGKGGETVITEIEGQRYQTNRDLQEEKKRAKETINACPTLALNDSEGGEWYLEEPEHCLELLLELQGLGENVKIEWPEGEKLRVSHQASFGQFNLNIQRQRDWFAAEGELQVDDNLVIGLQQLIELLEKSPGRFIALADGQFLALTNEFRQRLEELKAFSEKQGKGRRFHPLAALALEDMLDEAESLKSDRHWKEHIKRIKEMKDLDPQPPSTLQADLRDYQVEGFQWLARLAHWGVGACLADDMGLGKTVQALALILTKAAAGPTLIVAPTSVCPNWISEANRFAPTLNPMQFGSGDRALVLENLQPFDLVLCTYGLLQQEEVAEMLAKVQWQVVVLDEAQAIKNMATKRSQAAMNLQAEFKLITTGTPIENHLGELWNLFRFINPGLLGSLDSFNERFANAIERGQNKAARNQLKRLIQPFLLRRTKNQVLKELPARTEILLQVELSSEEMAFYEALRRQAIAKLENSDAQAGAKHLQVLAEIMRLRRACCNPSLIMPDSPVKSSKLETFGEVLQELLENRHKALVFSQFVDHLTILRNYLDEQKINYQYLDGSTPIKERKKRVDAFQNGEGDVFLISLKAGGTGLNLTAADYVIHMDPWWNPAVEDQASDRAHRIGQKRPVTIYRLVAKNTIEEKIVDLHHQKRDLADSLLEGTDVSGKVSTDQLLQLISGN</sequence>
<organism evidence="5">
    <name type="scientific">Woronichinia naegeliana WA131</name>
    <dbReference type="NCBI Taxonomy" id="2824559"/>
    <lineage>
        <taxon>Bacteria</taxon>
        <taxon>Bacillati</taxon>
        <taxon>Cyanobacteriota</taxon>
        <taxon>Cyanophyceae</taxon>
        <taxon>Synechococcales</taxon>
        <taxon>Coelosphaeriaceae</taxon>
        <taxon>Woronichinia</taxon>
    </lineage>
</organism>
<dbReference type="Proteomes" id="UP001065613">
    <property type="component" value="Chromosome"/>
</dbReference>
<dbReference type="InterPro" id="IPR000330">
    <property type="entry name" value="SNF2_N"/>
</dbReference>
<dbReference type="InterPro" id="IPR027417">
    <property type="entry name" value="P-loop_NTPase"/>
</dbReference>
<dbReference type="CDD" id="cd18012">
    <property type="entry name" value="DEXQc_arch_SWI2_SNF2"/>
    <property type="match status" value="1"/>
</dbReference>
<dbReference type="InterPro" id="IPR049730">
    <property type="entry name" value="SNF2/RAD54-like_C"/>
</dbReference>
<reference evidence="5" key="1">
    <citation type="submission" date="2021-04" db="EMBL/GenBank/DDBJ databases">
        <title>Genome sequence of Woronichinia naegeliana from Washington state freshwater lake bloom.</title>
        <authorList>
            <person name="Dreher T.W."/>
        </authorList>
    </citation>
    <scope>NUCLEOTIDE SEQUENCE</scope>
    <source>
        <strain evidence="5">WA131</strain>
    </source>
</reference>
<protein>
    <submittedName>
        <fullName evidence="5">DEAD/DEAH box helicase</fullName>
    </submittedName>
</protein>
<keyword evidence="2" id="KW-0175">Coiled coil</keyword>
<dbReference type="KEGG" id="wna:KA717_15640"/>
<dbReference type="SMART" id="SM00490">
    <property type="entry name" value="HELICc"/>
    <property type="match status" value="1"/>
</dbReference>
<evidence type="ECO:0000256" key="1">
    <source>
        <dbReference type="ARBA" id="ARBA00022801"/>
    </source>
</evidence>
<dbReference type="SMART" id="SM00487">
    <property type="entry name" value="DEXDc"/>
    <property type="match status" value="1"/>
</dbReference>
<dbReference type="EMBL" id="CP073041">
    <property type="protein sequence ID" value="UXE63855.1"/>
    <property type="molecule type" value="Genomic_DNA"/>
</dbReference>
<gene>
    <name evidence="5" type="ORF">KA717_15640</name>
</gene>
<dbReference type="InterPro" id="IPR014001">
    <property type="entry name" value="Helicase_ATP-bd"/>
</dbReference>
<feature type="domain" description="Helicase C-terminal" evidence="4">
    <location>
        <begin position="1249"/>
        <end position="1394"/>
    </location>
</feature>
<accession>A0A977L4D8</accession>
<evidence type="ECO:0000259" key="4">
    <source>
        <dbReference type="PROSITE" id="PS51194"/>
    </source>
</evidence>
<keyword evidence="5" id="KW-0347">Helicase</keyword>
<evidence type="ECO:0000313" key="5">
    <source>
        <dbReference type="EMBL" id="UXE63855.1"/>
    </source>
</evidence>
<dbReference type="PROSITE" id="PS51194">
    <property type="entry name" value="HELICASE_CTER"/>
    <property type="match status" value="1"/>
</dbReference>
<dbReference type="Pfam" id="PF00271">
    <property type="entry name" value="Helicase_C"/>
    <property type="match status" value="1"/>
</dbReference>
<dbReference type="PANTHER" id="PTHR10799">
    <property type="entry name" value="SNF2/RAD54 HELICASE FAMILY"/>
    <property type="match status" value="1"/>
</dbReference>
<dbReference type="InterPro" id="IPR038718">
    <property type="entry name" value="SNF2-like_sf"/>
</dbReference>
<dbReference type="Gene3D" id="3.40.50.10810">
    <property type="entry name" value="Tandem AAA-ATPase domain"/>
    <property type="match status" value="1"/>
</dbReference>